<name>A0A212JVM3_9BACT</name>
<dbReference type="Pfam" id="PF08522">
    <property type="entry name" value="BT_3987-like_N"/>
    <property type="match status" value="1"/>
</dbReference>
<dbReference type="Gene3D" id="2.60.40.1740">
    <property type="entry name" value="hypothetical protein (bacova_03559)"/>
    <property type="match status" value="1"/>
</dbReference>
<accession>A0A212JVM3</accession>
<dbReference type="EMBL" id="FLUM01000003">
    <property type="protein sequence ID" value="SBW03520.1"/>
    <property type="molecule type" value="Genomic_DNA"/>
</dbReference>
<dbReference type="PROSITE" id="PS51257">
    <property type="entry name" value="PROKAR_LIPOPROTEIN"/>
    <property type="match status" value="1"/>
</dbReference>
<evidence type="ECO:0000259" key="2">
    <source>
        <dbReference type="Pfam" id="PF14274"/>
    </source>
</evidence>
<organism evidence="3">
    <name type="scientific">uncultured Dysgonomonas sp</name>
    <dbReference type="NCBI Taxonomy" id="206096"/>
    <lineage>
        <taxon>Bacteria</taxon>
        <taxon>Pseudomonadati</taxon>
        <taxon>Bacteroidota</taxon>
        <taxon>Bacteroidia</taxon>
        <taxon>Bacteroidales</taxon>
        <taxon>Dysgonomonadaceae</taxon>
        <taxon>Dysgonomonas</taxon>
        <taxon>environmental samples</taxon>
    </lineage>
</organism>
<sequence>MKKLNILLSYLILIIIVVGGTGCEQENPIDKEQYMKQVSIVGAQHNSNGYTTFDLNCKDEGYAQAFISVAVSGTLPPDRDIVVKLTDDIPGVIDEYNRVYVSSSAIKNRLMPSSFYEISDFTTTIKAGGTYARLPINIRSVDLECDSIYALPFKIMSVSEYDYRRVDTVLIMAVNLINEYSDNYRFDAYRSTVQPDGSLTDSVAMGKILAVKAVSEKVVRFFGEGVTEEKNNIADYCVTLSVKDDNTLDIGAWDTSKLTVKDGSGYYDSKMRIFYLKWNYIRDGIEYQVGGTLANQRGQSGN</sequence>
<dbReference type="Pfam" id="PF14274">
    <property type="entry name" value="BT_3044-like_C"/>
    <property type="match status" value="1"/>
</dbReference>
<reference evidence="3" key="1">
    <citation type="submission" date="2016-04" db="EMBL/GenBank/DDBJ databases">
        <authorList>
            <person name="Evans L.H."/>
            <person name="Alamgir A."/>
            <person name="Owens N."/>
            <person name="Weber N.D."/>
            <person name="Virtaneva K."/>
            <person name="Barbian K."/>
            <person name="Babar A."/>
            <person name="Rosenke K."/>
        </authorList>
    </citation>
    <scope>NUCLEOTIDE SEQUENCE</scope>
    <source>
        <strain evidence="3">86-1</strain>
    </source>
</reference>
<proteinExistence type="predicted"/>
<evidence type="ECO:0000259" key="1">
    <source>
        <dbReference type="Pfam" id="PF08522"/>
    </source>
</evidence>
<feature type="domain" description="BT-3044-like C-terminal" evidence="2">
    <location>
        <begin position="169"/>
        <end position="293"/>
    </location>
</feature>
<evidence type="ECO:0008006" key="4">
    <source>
        <dbReference type="Google" id="ProtNLM"/>
    </source>
</evidence>
<dbReference type="RefSeq" id="WP_296942560.1">
    <property type="nucleotide sequence ID" value="NZ_LT599032.1"/>
</dbReference>
<evidence type="ECO:0000313" key="3">
    <source>
        <dbReference type="EMBL" id="SBW03520.1"/>
    </source>
</evidence>
<protein>
    <recommendedName>
        <fullName evidence="4">DUF1735 domain-containing protein</fullName>
    </recommendedName>
</protein>
<gene>
    <name evidence="3" type="ORF">KL86DYS1_30597</name>
</gene>
<dbReference type="AlphaFoldDB" id="A0A212JVM3"/>
<dbReference type="InterPro" id="IPR025371">
    <property type="entry name" value="BT_3044-like_C"/>
</dbReference>
<feature type="domain" description="BT-3987-like N-terminal" evidence="1">
    <location>
        <begin position="36"/>
        <end position="161"/>
    </location>
</feature>
<dbReference type="InterPro" id="IPR013728">
    <property type="entry name" value="BT_3987-like_N"/>
</dbReference>